<evidence type="ECO:0000313" key="5">
    <source>
        <dbReference type="Proteomes" id="UP000439752"/>
    </source>
</evidence>
<proteinExistence type="predicted"/>
<dbReference type="PANTHER" id="PTHR46401">
    <property type="entry name" value="GLYCOSYLTRANSFERASE WBBK-RELATED"/>
    <property type="match status" value="1"/>
</dbReference>
<feature type="domain" description="Glycosyl transferase family 1" evidence="2">
    <location>
        <begin position="182"/>
        <end position="342"/>
    </location>
</feature>
<dbReference type="InterPro" id="IPR001296">
    <property type="entry name" value="Glyco_trans_1"/>
</dbReference>
<evidence type="ECO:0000256" key="1">
    <source>
        <dbReference type="ARBA" id="ARBA00022679"/>
    </source>
</evidence>
<keyword evidence="5" id="KW-1185">Reference proteome</keyword>
<evidence type="ECO:0000259" key="2">
    <source>
        <dbReference type="Pfam" id="PF00534"/>
    </source>
</evidence>
<dbReference type="SUPFAM" id="SSF53756">
    <property type="entry name" value="UDP-Glycosyltransferase/glycogen phosphorylase"/>
    <property type="match status" value="1"/>
</dbReference>
<dbReference type="AlphaFoldDB" id="A0A653IHY4"/>
<reference evidence="4 5" key="1">
    <citation type="submission" date="2019-10" db="EMBL/GenBank/DDBJ databases">
        <authorList>
            <person name="Karimi E."/>
        </authorList>
    </citation>
    <scope>NUCLEOTIDE SEQUENCE [LARGE SCALE GENOMIC DNA]</scope>
    <source>
        <strain evidence="4">Exiguobacterium sp. 9Y</strain>
    </source>
</reference>
<dbReference type="GO" id="GO:0009103">
    <property type="term" value="P:lipopolysaccharide biosynthetic process"/>
    <property type="evidence" value="ECO:0007669"/>
    <property type="project" value="TreeGrafter"/>
</dbReference>
<dbReference type="PANTHER" id="PTHR46401:SF2">
    <property type="entry name" value="GLYCOSYLTRANSFERASE WBBK-RELATED"/>
    <property type="match status" value="1"/>
</dbReference>
<dbReference type="InterPro" id="IPR028098">
    <property type="entry name" value="Glyco_trans_4-like_N"/>
</dbReference>
<dbReference type="RefSeq" id="WP_159174030.1">
    <property type="nucleotide sequence ID" value="NZ_LR732312.1"/>
</dbReference>
<evidence type="ECO:0008006" key="6">
    <source>
        <dbReference type="Google" id="ProtNLM"/>
    </source>
</evidence>
<name>A0A653IHY4_9BACL</name>
<accession>A0A653IHY4</accession>
<sequence>MKPHLLFLSWRDIKHPKAGGAEVFTHEMLKRVSDDYQITHISPRFEGGHDVEFLDGVTYIRRGTLATVIPYAFSYYQTHAATIDLVVDQVNTHQFFTPLYVPRAKRVLFIHQLTREIWNINVKQPYAWLGERTETPRLRLYRNDLALTVSKSTADDLIDIGFTPERVTILPEGLDFVPWPKEQWQTKEANPTFLYVGRMSAYKGINDAIKAFVTLKQEFPAARFWVIGKKDDAYIENELNPLVPEEMRQDITYFGFVSAEEKLERMSRATALLFPSKREGWGLTVSEAAAVGTPTIVYDAPGLRDAVQHGLAGYLATAQTPGALAIEMRSCIQDPAQYEAIQFAAHRFAKTLHWDNTGHRFREWLDTVLVPSQFKEEYE</sequence>
<dbReference type="Proteomes" id="UP000439752">
    <property type="component" value="Unassembled WGS sequence"/>
</dbReference>
<keyword evidence="1" id="KW-0808">Transferase</keyword>
<feature type="domain" description="Glycosyltransferase subfamily 4-like N-terminal" evidence="3">
    <location>
        <begin position="19"/>
        <end position="175"/>
    </location>
</feature>
<dbReference type="GO" id="GO:0016757">
    <property type="term" value="F:glycosyltransferase activity"/>
    <property type="evidence" value="ECO:0007669"/>
    <property type="project" value="InterPro"/>
</dbReference>
<dbReference type="CDD" id="cd03801">
    <property type="entry name" value="GT4_PimA-like"/>
    <property type="match status" value="1"/>
</dbReference>
<dbReference type="EMBL" id="CABWKQ010000032">
    <property type="protein sequence ID" value="VWX38381.1"/>
    <property type="molecule type" value="Genomic_DNA"/>
</dbReference>
<evidence type="ECO:0000313" key="4">
    <source>
        <dbReference type="EMBL" id="VWX38381.1"/>
    </source>
</evidence>
<gene>
    <name evidence="4" type="ORF">EXIGUO9Y_380140</name>
</gene>
<dbReference type="Pfam" id="PF00534">
    <property type="entry name" value="Glycos_transf_1"/>
    <property type="match status" value="1"/>
</dbReference>
<protein>
    <recommendedName>
        <fullName evidence="6">Glycosyl transferase family 1</fullName>
    </recommendedName>
</protein>
<dbReference type="Gene3D" id="3.40.50.2000">
    <property type="entry name" value="Glycogen Phosphorylase B"/>
    <property type="match status" value="2"/>
</dbReference>
<evidence type="ECO:0000259" key="3">
    <source>
        <dbReference type="Pfam" id="PF13439"/>
    </source>
</evidence>
<dbReference type="Pfam" id="PF13439">
    <property type="entry name" value="Glyco_transf_4"/>
    <property type="match status" value="1"/>
</dbReference>
<organism evidence="4 5">
    <name type="scientific">Exiguobacterium oxidotolerans</name>
    <dbReference type="NCBI Taxonomy" id="223958"/>
    <lineage>
        <taxon>Bacteria</taxon>
        <taxon>Bacillati</taxon>
        <taxon>Bacillota</taxon>
        <taxon>Bacilli</taxon>
        <taxon>Bacillales</taxon>
        <taxon>Bacillales Family XII. Incertae Sedis</taxon>
        <taxon>Exiguobacterium</taxon>
    </lineage>
</organism>